<keyword evidence="8 12" id="KW-0720">Serine protease</keyword>
<evidence type="ECO:0000256" key="1">
    <source>
        <dbReference type="ARBA" id="ARBA00004613"/>
    </source>
</evidence>
<dbReference type="GO" id="GO:0005615">
    <property type="term" value="C:extracellular space"/>
    <property type="evidence" value="ECO:0007669"/>
    <property type="project" value="TreeGrafter"/>
</dbReference>
<dbReference type="FunFam" id="2.40.10.10:FF:000120">
    <property type="entry name" value="Putative serine protease"/>
    <property type="match status" value="1"/>
</dbReference>
<dbReference type="Pfam" id="PF00089">
    <property type="entry name" value="Trypsin"/>
    <property type="match status" value="1"/>
</dbReference>
<accession>A0A1D8QLQ2</accession>
<dbReference type="EMBL" id="KT826546">
    <property type="protein sequence ID" value="AOW41605.1"/>
    <property type="molecule type" value="mRNA"/>
</dbReference>
<evidence type="ECO:0000256" key="6">
    <source>
        <dbReference type="ARBA" id="ARBA00022801"/>
    </source>
</evidence>
<dbReference type="Gene3D" id="2.40.10.10">
    <property type="entry name" value="Trypsin-like serine proteases"/>
    <property type="match status" value="1"/>
</dbReference>
<sequence length="528" mass="60497">MVVVVVEGSDDNPLDVSLASLIYYPPDMWSRCTRSCLTRRFRKCKFPELCGKEKLQEEAFCYAPGSTCEEKVQLLLQEEGYIIVDEEELDIGQEHENNINEGEDERGQPEDAMGPNQQDYDYESVVYDNDQGGEEKIESNDDEEYIHSSDEQTSDYYDEVVDNYDDGRDWVPQAYDDYEYYETEEDSLDNNPIGFDYNYDYTFLVPDDFVEYDENHVDHAEEDYDYSWSDWVTGGKFEYDYETPDYENEYTSHTTEEQSIQMPSEYAHKIDTDENTAAQCGTPSVKSRSNFLRIIGGKEAIPGEFPWQVAVLNRFKEVFCGGVVIAPQWILTAAHCVRKKLYVRLAEHDIRDYEGRELEIKVHKIFKHPEYDLETIENDIALLKLPKKVQLGKHIQQICLPVQATPPPVGNKCMIAGWGKERESHIFGSDILNYAKVPIVSRKVCRAAYPEHPITRNHVCAGYQRGNIDSCAGDSGGPLLCKGENGLWTVHGVTSFGEGCGETGKFGVYTKVANYIHWIRKTMKENVT</sequence>
<evidence type="ECO:0000256" key="2">
    <source>
        <dbReference type="ARBA" id="ARBA00022525"/>
    </source>
</evidence>
<dbReference type="InterPro" id="IPR009003">
    <property type="entry name" value="Peptidase_S1_PA"/>
</dbReference>
<keyword evidence="5" id="KW-0732">Signal</keyword>
<protein>
    <recommendedName>
        <fullName evidence="11">limulus clotting factor C</fullName>
        <ecNumber evidence="11">3.4.21.84</ecNumber>
    </recommendedName>
</protein>
<proteinExistence type="evidence at transcript level"/>
<dbReference type="SMART" id="SM00020">
    <property type="entry name" value="Tryp_SPc"/>
    <property type="match status" value="1"/>
</dbReference>
<dbReference type="SUPFAM" id="SSF50494">
    <property type="entry name" value="Trypsin-like serine proteases"/>
    <property type="match status" value="1"/>
</dbReference>
<dbReference type="InterPro" id="IPR001254">
    <property type="entry name" value="Trypsin_dom"/>
</dbReference>
<evidence type="ECO:0000256" key="8">
    <source>
        <dbReference type="ARBA" id="ARBA00022825"/>
    </source>
</evidence>
<evidence type="ECO:0000313" key="15">
    <source>
        <dbReference type="EMBL" id="AOW41605.1"/>
    </source>
</evidence>
<evidence type="ECO:0000256" key="5">
    <source>
        <dbReference type="ARBA" id="ARBA00022729"/>
    </source>
</evidence>
<dbReference type="InterPro" id="IPR018114">
    <property type="entry name" value="TRYPSIN_HIS"/>
</dbReference>
<keyword evidence="3" id="KW-0768">Sushi</keyword>
<keyword evidence="7" id="KW-0353">Hemolymph clotting</keyword>
<evidence type="ECO:0000256" key="13">
    <source>
        <dbReference type="SAM" id="MobiDB-lite"/>
    </source>
</evidence>
<dbReference type="CDD" id="cd00190">
    <property type="entry name" value="Tryp_SPc"/>
    <property type="match status" value="1"/>
</dbReference>
<dbReference type="PANTHER" id="PTHR24264">
    <property type="entry name" value="TRYPSIN-RELATED"/>
    <property type="match status" value="1"/>
</dbReference>
<dbReference type="PRINTS" id="PR00722">
    <property type="entry name" value="CHYMOTRYPSIN"/>
</dbReference>
<dbReference type="GO" id="GO:0006508">
    <property type="term" value="P:proteolysis"/>
    <property type="evidence" value="ECO:0007669"/>
    <property type="project" value="UniProtKB-KW"/>
</dbReference>
<evidence type="ECO:0000256" key="9">
    <source>
        <dbReference type="ARBA" id="ARBA00023157"/>
    </source>
</evidence>
<comment type="subcellular location">
    <subcellularLocation>
        <location evidence="1">Secreted</location>
    </subcellularLocation>
</comment>
<evidence type="ECO:0000256" key="4">
    <source>
        <dbReference type="ARBA" id="ARBA00022670"/>
    </source>
</evidence>
<keyword evidence="9" id="KW-1015">Disulfide bond</keyword>
<dbReference type="GO" id="GO:0042381">
    <property type="term" value="P:hemolymph coagulation"/>
    <property type="evidence" value="ECO:0007669"/>
    <property type="project" value="UniProtKB-KW"/>
</dbReference>
<evidence type="ECO:0000256" key="12">
    <source>
        <dbReference type="RuleBase" id="RU363034"/>
    </source>
</evidence>
<dbReference type="InterPro" id="IPR043504">
    <property type="entry name" value="Peptidase_S1_PA_chymotrypsin"/>
</dbReference>
<evidence type="ECO:0000259" key="14">
    <source>
        <dbReference type="PROSITE" id="PS50240"/>
    </source>
</evidence>
<feature type="region of interest" description="Disordered" evidence="13">
    <location>
        <begin position="99"/>
        <end position="118"/>
    </location>
</feature>
<evidence type="ECO:0000256" key="3">
    <source>
        <dbReference type="ARBA" id="ARBA00022659"/>
    </source>
</evidence>
<dbReference type="PANTHER" id="PTHR24264:SF65">
    <property type="entry name" value="SRCR DOMAIN-CONTAINING PROTEIN"/>
    <property type="match status" value="1"/>
</dbReference>
<dbReference type="InterPro" id="IPR050127">
    <property type="entry name" value="Serine_Proteases_S1"/>
</dbReference>
<keyword evidence="2" id="KW-0964">Secreted</keyword>
<name>A0A1D8QLQ2_EUPSU</name>
<reference evidence="15" key="1">
    <citation type="submission" date="2015-09" db="EMBL/GenBank/DDBJ databases">
        <title>Analysis on Gene and Cold-Adaptation of Trypsin from the Krill, Euphausia superba (Dana, 1852).</title>
        <authorList>
            <person name="Zhou T."/>
            <person name="Wang X."/>
        </authorList>
    </citation>
    <scope>NUCLEOTIDE SEQUENCE</scope>
</reference>
<keyword evidence="6 12" id="KW-0378">Hydrolase</keyword>
<evidence type="ECO:0000256" key="11">
    <source>
        <dbReference type="ARBA" id="ARBA00066707"/>
    </source>
</evidence>
<dbReference type="EC" id="3.4.21.84" evidence="11"/>
<evidence type="ECO:0000256" key="10">
    <source>
        <dbReference type="ARBA" id="ARBA00052079"/>
    </source>
</evidence>
<dbReference type="InterPro" id="IPR001314">
    <property type="entry name" value="Peptidase_S1A"/>
</dbReference>
<keyword evidence="4 12" id="KW-0645">Protease</keyword>
<dbReference type="PROSITE" id="PS50240">
    <property type="entry name" value="TRYPSIN_DOM"/>
    <property type="match status" value="1"/>
</dbReference>
<dbReference type="PROSITE" id="PS00135">
    <property type="entry name" value="TRYPSIN_SER"/>
    <property type="match status" value="1"/>
</dbReference>
<dbReference type="PROSITE" id="PS00134">
    <property type="entry name" value="TRYPSIN_HIS"/>
    <property type="match status" value="1"/>
</dbReference>
<feature type="domain" description="Peptidase S1" evidence="14">
    <location>
        <begin position="294"/>
        <end position="524"/>
    </location>
</feature>
<organism evidence="15">
    <name type="scientific">Euphausia superba</name>
    <name type="common">Antarctic krill</name>
    <dbReference type="NCBI Taxonomy" id="6819"/>
    <lineage>
        <taxon>Eukaryota</taxon>
        <taxon>Metazoa</taxon>
        <taxon>Ecdysozoa</taxon>
        <taxon>Arthropoda</taxon>
        <taxon>Crustacea</taxon>
        <taxon>Multicrustacea</taxon>
        <taxon>Malacostraca</taxon>
        <taxon>Eumalacostraca</taxon>
        <taxon>Eucarida</taxon>
        <taxon>Euphausiacea</taxon>
        <taxon>Euphausiidae</taxon>
        <taxon>Euphausia</taxon>
    </lineage>
</organism>
<dbReference type="InterPro" id="IPR033116">
    <property type="entry name" value="TRYPSIN_SER"/>
</dbReference>
<dbReference type="AlphaFoldDB" id="A0A1D8QLQ2"/>
<evidence type="ECO:0000256" key="7">
    <source>
        <dbReference type="ARBA" id="ARBA00022820"/>
    </source>
</evidence>
<comment type="catalytic activity">
    <reaction evidence="10">
        <text>Selective cleavage of 103-Arg-|-Ser-104 and 124-Ile-|-Ile-125 bonds in Limulus clotting factor B to form activated factor B. Cleavage of -Pro-Arg-|-Xaa- bonds in synthetic substrates.</text>
        <dbReference type="EC" id="3.4.21.84"/>
    </reaction>
</comment>
<dbReference type="GO" id="GO:0004252">
    <property type="term" value="F:serine-type endopeptidase activity"/>
    <property type="evidence" value="ECO:0007669"/>
    <property type="project" value="InterPro"/>
</dbReference>